<evidence type="ECO:0000313" key="2">
    <source>
        <dbReference type="Proteomes" id="UP000291343"/>
    </source>
</evidence>
<accession>A0A482XKC5</accession>
<keyword evidence="2" id="KW-1185">Reference proteome</keyword>
<dbReference type="Proteomes" id="UP000291343">
    <property type="component" value="Unassembled WGS sequence"/>
</dbReference>
<dbReference type="EMBL" id="QKKF02008408">
    <property type="protein sequence ID" value="RZF45731.1"/>
    <property type="molecule type" value="Genomic_DNA"/>
</dbReference>
<reference evidence="1 2" key="1">
    <citation type="journal article" date="2017" name="Gigascience">
        <title>Genome sequence of the small brown planthopper, Laodelphax striatellus.</title>
        <authorList>
            <person name="Zhu J."/>
            <person name="Jiang F."/>
            <person name="Wang X."/>
            <person name="Yang P."/>
            <person name="Bao Y."/>
            <person name="Zhao W."/>
            <person name="Wang W."/>
            <person name="Lu H."/>
            <person name="Wang Q."/>
            <person name="Cui N."/>
            <person name="Li J."/>
            <person name="Chen X."/>
            <person name="Luo L."/>
            <person name="Yu J."/>
            <person name="Kang L."/>
            <person name="Cui F."/>
        </authorList>
    </citation>
    <scope>NUCLEOTIDE SEQUENCE [LARGE SCALE GENOMIC DNA]</scope>
    <source>
        <strain evidence="1">Lst14</strain>
    </source>
</reference>
<dbReference type="SMR" id="A0A482XKC5"/>
<name>A0A482XKC5_LAOST</name>
<comment type="caution">
    <text evidence="1">The sequence shown here is derived from an EMBL/GenBank/DDBJ whole genome shotgun (WGS) entry which is preliminary data.</text>
</comment>
<proteinExistence type="predicted"/>
<protein>
    <submittedName>
        <fullName evidence="1">Uncharacterized protein</fullName>
    </submittedName>
</protein>
<dbReference type="InParanoid" id="A0A482XKC5"/>
<sequence>MIIYVLENLNDFIINVDTMTSVMFSKENIVFSCGLLDTSGKENITVINSVSKTMGLNKQAQKPPIFCKTVDSFGKEFLIHSDGEVELLQSPTSDDSLELTSRNSQHLTRGYHFSDKIPSSQFERFFVVNQDFSGHEFVHKDDVNLFLFENKNRLKNKNVKITKNPTCGKLESKTIQYPLFENYFQSYSIPYTNLESNYFPKNFLRSALSKRWNLIDSQWLFKGDAPIEKSVQSKVFQFQTKRENKPVAIVYRTLNEICRNNDNKVKNVAKVLLSYEARNNELFSRYSRKRFKRRQLLDKFYGEVIEKPE</sequence>
<gene>
    <name evidence="1" type="ORF">LSTR_LSTR011870</name>
</gene>
<dbReference type="AlphaFoldDB" id="A0A482XKC5"/>
<organism evidence="1 2">
    <name type="scientific">Laodelphax striatellus</name>
    <name type="common">Small brown planthopper</name>
    <name type="synonym">Delphax striatella</name>
    <dbReference type="NCBI Taxonomy" id="195883"/>
    <lineage>
        <taxon>Eukaryota</taxon>
        <taxon>Metazoa</taxon>
        <taxon>Ecdysozoa</taxon>
        <taxon>Arthropoda</taxon>
        <taxon>Hexapoda</taxon>
        <taxon>Insecta</taxon>
        <taxon>Pterygota</taxon>
        <taxon>Neoptera</taxon>
        <taxon>Paraneoptera</taxon>
        <taxon>Hemiptera</taxon>
        <taxon>Auchenorrhyncha</taxon>
        <taxon>Fulgoroidea</taxon>
        <taxon>Delphacidae</taxon>
        <taxon>Criomorphinae</taxon>
        <taxon>Laodelphax</taxon>
    </lineage>
</organism>
<evidence type="ECO:0000313" key="1">
    <source>
        <dbReference type="EMBL" id="RZF45731.1"/>
    </source>
</evidence>